<dbReference type="EMBL" id="HE612859">
    <property type="protein sequence ID" value="CCE62800.1"/>
    <property type="molecule type" value="Genomic_DNA"/>
</dbReference>
<gene>
    <name evidence="1" type="primary">TPHA0D01600</name>
    <name evidence="1" type="ordered locus">TPHA_0D01600</name>
</gene>
<dbReference type="GeneID" id="11534273"/>
<dbReference type="eggNOG" id="ENOG502T2BE">
    <property type="taxonomic scope" value="Eukaryota"/>
</dbReference>
<accession>G8BSH9</accession>
<organism evidence="1 2">
    <name type="scientific">Tetrapisispora phaffii (strain ATCC 24235 / CBS 4417 / NBRC 1672 / NRRL Y-8282 / UCD 70-5)</name>
    <name type="common">Yeast</name>
    <name type="synonym">Fabospora phaffii</name>
    <dbReference type="NCBI Taxonomy" id="1071381"/>
    <lineage>
        <taxon>Eukaryota</taxon>
        <taxon>Fungi</taxon>
        <taxon>Dikarya</taxon>
        <taxon>Ascomycota</taxon>
        <taxon>Saccharomycotina</taxon>
        <taxon>Saccharomycetes</taxon>
        <taxon>Saccharomycetales</taxon>
        <taxon>Saccharomycetaceae</taxon>
        <taxon>Tetrapisispora</taxon>
    </lineage>
</organism>
<protein>
    <submittedName>
        <fullName evidence="1">Uncharacterized protein</fullName>
    </submittedName>
</protein>
<dbReference type="AlphaFoldDB" id="G8BSH9"/>
<dbReference type="OMA" id="CTFALEK"/>
<name>G8BSH9_TETPH</name>
<dbReference type="KEGG" id="tpf:TPHA_0D01600"/>
<evidence type="ECO:0000313" key="2">
    <source>
        <dbReference type="Proteomes" id="UP000005666"/>
    </source>
</evidence>
<sequence>MEGGNKENVLDEFIKALVKNGNIKDRNPPAALSDKTLDKLIELRVEMEKTKQFYYILENKTKVVEILKLCEKLDLPKNEIIKYLESNGPSSLPVTPKSNIDELNGPQYKRKETALSNNERENTIESNSLPLSVPISKFNEINIAKSPDNKQNNEINTVRSENILPRMSPKRPIISPHSQSTELTSPINKKYSIDSKMPKKHLRTLSVPVLRLHQNSDIPSSMTSILGFPKDTDDFQDHFTHTFAFEKPLNVTNKKQPFKSKHIKTSMSQEAPSNLKKAYEVATNTSVAVPRYPLNQSAILTSHQTLKEDSSQKKNEIISSINNKIHKEINGRSLSQTIHKSSLSELLNNT</sequence>
<reference evidence="1 2" key="1">
    <citation type="journal article" date="2011" name="Proc. Natl. Acad. Sci. U.S.A.">
        <title>Evolutionary erosion of yeast sex chromosomes by mating-type switching accidents.</title>
        <authorList>
            <person name="Gordon J.L."/>
            <person name="Armisen D."/>
            <person name="Proux-Wera E."/>
            <person name="Oheigeartaigh S.S."/>
            <person name="Byrne K.P."/>
            <person name="Wolfe K.H."/>
        </authorList>
    </citation>
    <scope>NUCLEOTIDE SEQUENCE [LARGE SCALE GENOMIC DNA]</scope>
    <source>
        <strain evidence="2">ATCC 24235 / CBS 4417 / NBRC 1672 / NRRL Y-8282 / UCD 70-5</strain>
    </source>
</reference>
<keyword evidence="2" id="KW-1185">Reference proteome</keyword>
<proteinExistence type="predicted"/>
<dbReference type="InterPro" id="IPR021216">
    <property type="entry name" value="DUF2722"/>
</dbReference>
<dbReference type="HOGENOM" id="CLU_058506_0_0_1"/>
<dbReference type="RefSeq" id="XP_003685234.1">
    <property type="nucleotide sequence ID" value="XM_003685186.1"/>
</dbReference>
<dbReference type="Proteomes" id="UP000005666">
    <property type="component" value="Chromosome 4"/>
</dbReference>
<dbReference type="Pfam" id="PF10846">
    <property type="entry name" value="DUF2722"/>
    <property type="match status" value="1"/>
</dbReference>
<evidence type="ECO:0000313" key="1">
    <source>
        <dbReference type="EMBL" id="CCE62800.1"/>
    </source>
</evidence>